<evidence type="ECO:0000313" key="2">
    <source>
        <dbReference type="Proteomes" id="UP001273531"/>
    </source>
</evidence>
<reference evidence="1 2" key="1">
    <citation type="submission" date="2023-10" db="EMBL/GenBank/DDBJ databases">
        <title>Sphingomonas sp. HF-S4 16S ribosomal RNA gene Genome sequencing and assembly.</title>
        <authorList>
            <person name="Lee H."/>
        </authorList>
    </citation>
    <scope>NUCLEOTIDE SEQUENCE [LARGE SCALE GENOMIC DNA]</scope>
    <source>
        <strain evidence="1 2">HF-S4</strain>
    </source>
</reference>
<dbReference type="SUPFAM" id="SSF48452">
    <property type="entry name" value="TPR-like"/>
    <property type="match status" value="1"/>
</dbReference>
<gene>
    <name evidence="1" type="ORF">RZN05_18975</name>
</gene>
<dbReference type="Gene3D" id="1.25.40.10">
    <property type="entry name" value="Tetratricopeptide repeat domain"/>
    <property type="match status" value="1"/>
</dbReference>
<name>A0ABU3YCN8_9SPHN</name>
<dbReference type="Pfam" id="PF13432">
    <property type="entry name" value="TPR_16"/>
    <property type="match status" value="1"/>
</dbReference>
<dbReference type="SMART" id="SM00028">
    <property type="entry name" value="TPR"/>
    <property type="match status" value="5"/>
</dbReference>
<evidence type="ECO:0000313" key="1">
    <source>
        <dbReference type="EMBL" id="MDV3459089.1"/>
    </source>
</evidence>
<protein>
    <submittedName>
        <fullName evidence="1">Tetratricopeptide repeat protein</fullName>
    </submittedName>
</protein>
<dbReference type="InterPro" id="IPR011990">
    <property type="entry name" value="TPR-like_helical_dom_sf"/>
</dbReference>
<dbReference type="EMBL" id="JAWJEJ010000002">
    <property type="protein sequence ID" value="MDV3459089.1"/>
    <property type="molecule type" value="Genomic_DNA"/>
</dbReference>
<organism evidence="1 2">
    <name type="scientific">Sphingomonas agrestis</name>
    <dbReference type="NCBI Taxonomy" id="3080540"/>
    <lineage>
        <taxon>Bacteria</taxon>
        <taxon>Pseudomonadati</taxon>
        <taxon>Pseudomonadota</taxon>
        <taxon>Alphaproteobacteria</taxon>
        <taxon>Sphingomonadales</taxon>
        <taxon>Sphingomonadaceae</taxon>
        <taxon>Sphingomonas</taxon>
    </lineage>
</organism>
<keyword evidence="2" id="KW-1185">Reference proteome</keyword>
<accession>A0ABU3YCN8</accession>
<dbReference type="InterPro" id="IPR019734">
    <property type="entry name" value="TPR_rpt"/>
</dbReference>
<comment type="caution">
    <text evidence="1">The sequence shown here is derived from an EMBL/GenBank/DDBJ whole genome shotgun (WGS) entry which is preliminary data.</text>
</comment>
<dbReference type="Proteomes" id="UP001273531">
    <property type="component" value="Unassembled WGS sequence"/>
</dbReference>
<proteinExistence type="predicted"/>
<dbReference type="RefSeq" id="WP_317228246.1">
    <property type="nucleotide sequence ID" value="NZ_JAWJEJ010000002.1"/>
</dbReference>
<sequence>MFFFLILQAATAAAPAPGQEPPRYAACMDLATGDPSQGVTEASKWRVEGGGMLARQCLGVAYANQKRWPSAAAAFEEAARDAETAHDVRSANYWAQAGNAWLAAGEQAKARAALDAALASGHLTGLALGEARLDRARVLVAAGDMEGARGDLDRALADANGDPLAWLLSATLARRQGDLVRAKTDIDEALKRAGDDAQIQLEAGNIAALKGDEAGARAAWGQVLTLAPGSPAAESARKALAQFGGEAR</sequence>